<feature type="domain" description="Cyclic nucleotide-binding" evidence="2">
    <location>
        <begin position="166"/>
        <end position="247"/>
    </location>
</feature>
<gene>
    <name evidence="3" type="ORF">PLXY2_LOCUS4359</name>
</gene>
<keyword evidence="1" id="KW-1133">Transmembrane helix</keyword>
<evidence type="ECO:0000313" key="3">
    <source>
        <dbReference type="EMBL" id="CAG9109840.1"/>
    </source>
</evidence>
<dbReference type="Proteomes" id="UP000653454">
    <property type="component" value="Unassembled WGS sequence"/>
</dbReference>
<accession>A0A8S4E4H8</accession>
<sequence>MDVVKLLKNYLYDEKAEMFALETWTSDWSDSFQENQLMWSICGCILISLLLAFVIYYKRWKAKADQLISSAGLGAGGENKRFRKRDKMLFYGRRMLRKVKSISNSGQGRKRRAVMRFARKLLQLKKESAPEQLKVLEPPAEYLQEDLTSDERVPPDALYMLHSIRVFGHFEKPVFLMLCKHTEILNLPAGSYLFKVGDSDENVYVVQTGRVNVYITNPDGSSLSLKVVKAGESVTSLLSFTDVLTVS</sequence>
<reference evidence="3" key="1">
    <citation type="submission" date="2020-11" db="EMBL/GenBank/DDBJ databases">
        <authorList>
            <person name="Whiteford S."/>
        </authorList>
    </citation>
    <scope>NUCLEOTIDE SEQUENCE</scope>
</reference>
<evidence type="ECO:0000256" key="1">
    <source>
        <dbReference type="SAM" id="Phobius"/>
    </source>
</evidence>
<feature type="transmembrane region" description="Helical" evidence="1">
    <location>
        <begin position="37"/>
        <end position="57"/>
    </location>
</feature>
<evidence type="ECO:0000259" key="2">
    <source>
        <dbReference type="PROSITE" id="PS50042"/>
    </source>
</evidence>
<organism evidence="3 4">
    <name type="scientific">Plutella xylostella</name>
    <name type="common">Diamondback moth</name>
    <name type="synonym">Plutella maculipennis</name>
    <dbReference type="NCBI Taxonomy" id="51655"/>
    <lineage>
        <taxon>Eukaryota</taxon>
        <taxon>Metazoa</taxon>
        <taxon>Ecdysozoa</taxon>
        <taxon>Arthropoda</taxon>
        <taxon>Hexapoda</taxon>
        <taxon>Insecta</taxon>
        <taxon>Pterygota</taxon>
        <taxon>Neoptera</taxon>
        <taxon>Endopterygota</taxon>
        <taxon>Lepidoptera</taxon>
        <taxon>Glossata</taxon>
        <taxon>Ditrysia</taxon>
        <taxon>Yponomeutoidea</taxon>
        <taxon>Plutellidae</taxon>
        <taxon>Plutella</taxon>
    </lineage>
</organism>
<name>A0A8S4E4H8_PLUXY</name>
<keyword evidence="1" id="KW-0472">Membrane</keyword>
<dbReference type="CDD" id="cd00038">
    <property type="entry name" value="CAP_ED"/>
    <property type="match status" value="1"/>
</dbReference>
<keyword evidence="4" id="KW-1185">Reference proteome</keyword>
<proteinExistence type="predicted"/>
<dbReference type="InterPro" id="IPR000595">
    <property type="entry name" value="cNMP-bd_dom"/>
</dbReference>
<dbReference type="Pfam" id="PF00027">
    <property type="entry name" value="cNMP_binding"/>
    <property type="match status" value="1"/>
</dbReference>
<dbReference type="PROSITE" id="PS50042">
    <property type="entry name" value="CNMP_BINDING_3"/>
    <property type="match status" value="1"/>
</dbReference>
<protein>
    <submittedName>
        <fullName evidence="3">(diamondback moth) hypothetical protein</fullName>
    </submittedName>
</protein>
<evidence type="ECO:0000313" key="4">
    <source>
        <dbReference type="Proteomes" id="UP000653454"/>
    </source>
</evidence>
<comment type="caution">
    <text evidence="3">The sequence shown here is derived from an EMBL/GenBank/DDBJ whole genome shotgun (WGS) entry which is preliminary data.</text>
</comment>
<keyword evidence="1" id="KW-0812">Transmembrane</keyword>
<dbReference type="EMBL" id="CAJHNJ030000012">
    <property type="protein sequence ID" value="CAG9109840.1"/>
    <property type="molecule type" value="Genomic_DNA"/>
</dbReference>
<dbReference type="AlphaFoldDB" id="A0A8S4E4H8"/>
<dbReference type="InterPro" id="IPR014710">
    <property type="entry name" value="RmlC-like_jellyroll"/>
</dbReference>
<dbReference type="Gene3D" id="2.60.120.10">
    <property type="entry name" value="Jelly Rolls"/>
    <property type="match status" value="1"/>
</dbReference>
<dbReference type="InterPro" id="IPR018490">
    <property type="entry name" value="cNMP-bd_dom_sf"/>
</dbReference>
<dbReference type="SUPFAM" id="SSF51206">
    <property type="entry name" value="cAMP-binding domain-like"/>
    <property type="match status" value="1"/>
</dbReference>